<evidence type="ECO:0000256" key="1">
    <source>
        <dbReference type="SAM" id="Phobius"/>
    </source>
</evidence>
<protein>
    <submittedName>
        <fullName evidence="2">Uncharacterized protein</fullName>
    </submittedName>
</protein>
<proteinExistence type="predicted"/>
<reference evidence="2 3" key="1">
    <citation type="submission" date="2019-08" db="EMBL/GenBank/DDBJ databases">
        <title>Seonamhaeicola sediminis sp. nov., isolated from marine sediment.</title>
        <authorList>
            <person name="Cao W.R."/>
        </authorList>
    </citation>
    <scope>NUCLEOTIDE SEQUENCE [LARGE SCALE GENOMIC DNA]</scope>
    <source>
        <strain evidence="2 3">1505</strain>
    </source>
</reference>
<dbReference type="AlphaFoldDB" id="A0A5C7GEC4"/>
<dbReference type="EMBL" id="VRKQ01000018">
    <property type="protein sequence ID" value="TXG35077.1"/>
    <property type="molecule type" value="Genomic_DNA"/>
</dbReference>
<dbReference type="Pfam" id="PF19589">
    <property type="entry name" value="DUF6095"/>
    <property type="match status" value="1"/>
</dbReference>
<organism evidence="2 3">
    <name type="scientific">Seonamhaeicola maritimus</name>
    <dbReference type="NCBI Taxonomy" id="2591822"/>
    <lineage>
        <taxon>Bacteria</taxon>
        <taxon>Pseudomonadati</taxon>
        <taxon>Bacteroidota</taxon>
        <taxon>Flavobacteriia</taxon>
        <taxon>Flavobacteriales</taxon>
        <taxon>Flavobacteriaceae</taxon>
    </lineage>
</organism>
<keyword evidence="1" id="KW-0812">Transmembrane</keyword>
<accession>A0A5C7GEC4</accession>
<dbReference type="OrthoDB" id="1447634at2"/>
<feature type="transmembrane region" description="Helical" evidence="1">
    <location>
        <begin position="12"/>
        <end position="36"/>
    </location>
</feature>
<dbReference type="InterPro" id="IPR046077">
    <property type="entry name" value="DUF6095"/>
</dbReference>
<keyword evidence="1" id="KW-0472">Membrane</keyword>
<feature type="transmembrane region" description="Helical" evidence="1">
    <location>
        <begin position="48"/>
        <end position="72"/>
    </location>
</feature>
<comment type="caution">
    <text evidence="2">The sequence shown here is derived from an EMBL/GenBank/DDBJ whole genome shotgun (WGS) entry which is preliminary data.</text>
</comment>
<dbReference type="Proteomes" id="UP000321080">
    <property type="component" value="Unassembled WGS sequence"/>
</dbReference>
<sequence length="81" mass="8920">MMTETKRTDREVLAKGLKTMGGSLACMFIGPTLIYISQTKLNKPIDTIMLVIAILICGLAVFFAFKGINTILDSMFKKKSS</sequence>
<keyword evidence="1" id="KW-1133">Transmembrane helix</keyword>
<evidence type="ECO:0000313" key="3">
    <source>
        <dbReference type="Proteomes" id="UP000321080"/>
    </source>
</evidence>
<evidence type="ECO:0000313" key="2">
    <source>
        <dbReference type="EMBL" id="TXG35077.1"/>
    </source>
</evidence>
<keyword evidence="3" id="KW-1185">Reference proteome</keyword>
<gene>
    <name evidence="2" type="ORF">FUA22_15060</name>
</gene>
<name>A0A5C7GEC4_9FLAO</name>